<dbReference type="SUPFAM" id="SSF52283">
    <property type="entry name" value="Formate/glycerate dehydrogenase catalytic domain-like"/>
    <property type="match status" value="1"/>
</dbReference>
<dbReference type="InterPro" id="IPR036291">
    <property type="entry name" value="NAD(P)-bd_dom_sf"/>
</dbReference>
<dbReference type="PANTHER" id="PTHR43333:SF1">
    <property type="entry name" value="D-ISOMER SPECIFIC 2-HYDROXYACID DEHYDROGENASE NAD-BINDING DOMAIN-CONTAINING PROTEIN"/>
    <property type="match status" value="1"/>
</dbReference>
<keyword evidence="4" id="KW-0670">Pyruvate</keyword>
<sequence length="310" mass="33022">MSFLVQSIDGDAEQWRSLLHAALPDHTIRVYPDDLDDPASVRHALVWQPPAGLLASLPNLEAIFSMGAGVDHILRDPELPADVPIVRLADAGLRQGMVEYVTLAVLRHHRALRGYIEQQAQRRWAEIPVPLAGGRRVGILGLGELGQACATALAGLGFDVAGWARTPKQVPGVTTHAGTDGLETLLARSDILVCLLPLTDATRGILNRTTLEKLPPGACVVNVARGQHLVQPDLLALLDSGHLAGATLDVTDPEPLPAADPLWAHPRVLVTPHVAAPTKPESAVPEIAGNVRRLARGEPPAPIVNRNTGY</sequence>
<dbReference type="PROSITE" id="PS00671">
    <property type="entry name" value="D_2_HYDROXYACID_DH_3"/>
    <property type="match status" value="1"/>
</dbReference>
<evidence type="ECO:0000259" key="3">
    <source>
        <dbReference type="Pfam" id="PF02826"/>
    </source>
</evidence>
<dbReference type="GO" id="GO:0016616">
    <property type="term" value="F:oxidoreductase activity, acting on the CH-OH group of donors, NAD or NADP as acceptor"/>
    <property type="evidence" value="ECO:0007669"/>
    <property type="project" value="UniProtKB-ARBA"/>
</dbReference>
<dbReference type="CDD" id="cd12164">
    <property type="entry name" value="GDH_like_2"/>
    <property type="match status" value="1"/>
</dbReference>
<evidence type="ECO:0000313" key="5">
    <source>
        <dbReference type="Proteomes" id="UP000199415"/>
    </source>
</evidence>
<dbReference type="Proteomes" id="UP000199415">
    <property type="component" value="Unassembled WGS sequence"/>
</dbReference>
<dbReference type="EMBL" id="FNCE01000001">
    <property type="protein sequence ID" value="SDF41205.1"/>
    <property type="molecule type" value="Genomic_DNA"/>
</dbReference>
<dbReference type="AlphaFoldDB" id="A0A1G7KVG5"/>
<keyword evidence="1" id="KW-0560">Oxidoreductase</keyword>
<dbReference type="PANTHER" id="PTHR43333">
    <property type="entry name" value="2-HACID_DH_C DOMAIN-CONTAINING PROTEIN"/>
    <property type="match status" value="1"/>
</dbReference>
<dbReference type="RefSeq" id="WP_090018082.1">
    <property type="nucleotide sequence ID" value="NZ_FNCE01000001.1"/>
</dbReference>
<accession>A0A1G7KVG5</accession>
<proteinExistence type="predicted"/>
<dbReference type="SUPFAM" id="SSF51735">
    <property type="entry name" value="NAD(P)-binding Rossmann-fold domains"/>
    <property type="match status" value="1"/>
</dbReference>
<keyword evidence="5" id="KW-1185">Reference proteome</keyword>
<keyword evidence="2" id="KW-0520">NAD</keyword>
<protein>
    <submittedName>
        <fullName evidence="4">Glyoxylate/hydroxypyruvate reductase A</fullName>
    </submittedName>
</protein>
<feature type="domain" description="D-isomer specific 2-hydroxyacid dehydrogenase NAD-binding" evidence="3">
    <location>
        <begin position="104"/>
        <end position="275"/>
    </location>
</feature>
<dbReference type="GO" id="GO:0051287">
    <property type="term" value="F:NAD binding"/>
    <property type="evidence" value="ECO:0007669"/>
    <property type="project" value="InterPro"/>
</dbReference>
<organism evidence="4 5">
    <name type="scientific">Limimonas halophila</name>
    <dbReference type="NCBI Taxonomy" id="1082479"/>
    <lineage>
        <taxon>Bacteria</taxon>
        <taxon>Pseudomonadati</taxon>
        <taxon>Pseudomonadota</taxon>
        <taxon>Alphaproteobacteria</taxon>
        <taxon>Rhodospirillales</taxon>
        <taxon>Rhodovibrionaceae</taxon>
        <taxon>Limimonas</taxon>
    </lineage>
</organism>
<evidence type="ECO:0000256" key="1">
    <source>
        <dbReference type="ARBA" id="ARBA00023002"/>
    </source>
</evidence>
<gene>
    <name evidence="4" type="ORF">SAMN05216241_10110</name>
</gene>
<dbReference type="OrthoDB" id="9787219at2"/>
<dbReference type="Pfam" id="PF02826">
    <property type="entry name" value="2-Hacid_dh_C"/>
    <property type="match status" value="1"/>
</dbReference>
<dbReference type="Gene3D" id="3.40.50.720">
    <property type="entry name" value="NAD(P)-binding Rossmann-like Domain"/>
    <property type="match status" value="2"/>
</dbReference>
<dbReference type="STRING" id="1082479.SAMN05216241_10110"/>
<dbReference type="InterPro" id="IPR006140">
    <property type="entry name" value="D-isomer_DH_NAD-bd"/>
</dbReference>
<evidence type="ECO:0000256" key="2">
    <source>
        <dbReference type="ARBA" id="ARBA00023027"/>
    </source>
</evidence>
<reference evidence="4 5" key="1">
    <citation type="submission" date="2016-10" db="EMBL/GenBank/DDBJ databases">
        <authorList>
            <person name="de Groot N.N."/>
        </authorList>
    </citation>
    <scope>NUCLEOTIDE SEQUENCE [LARGE SCALE GENOMIC DNA]</scope>
    <source>
        <strain evidence="4 5">DSM 25584</strain>
    </source>
</reference>
<name>A0A1G7KVG5_9PROT</name>
<evidence type="ECO:0000313" key="4">
    <source>
        <dbReference type="EMBL" id="SDF41205.1"/>
    </source>
</evidence>
<dbReference type="InterPro" id="IPR029753">
    <property type="entry name" value="D-isomer_DH_CS"/>
</dbReference>